<reference evidence="1" key="1">
    <citation type="submission" date="2009-11" db="EMBL/GenBank/DDBJ databases">
        <authorList>
            <consortium name="The Broad Institute Genome Sequencing Platform"/>
            <person name="Ward D."/>
            <person name="Feldgarden M."/>
            <person name="Earl A."/>
            <person name="Young S.K."/>
            <person name="Zeng Q."/>
            <person name="Koehrsen M."/>
            <person name="Alvarado L."/>
            <person name="Berlin A."/>
            <person name="Bochicchio J."/>
            <person name="Borenstein D."/>
            <person name="Chapman S.B."/>
            <person name="Chen Z."/>
            <person name="Engels R."/>
            <person name="Freedman E."/>
            <person name="Gellesch M."/>
            <person name="Goldberg J."/>
            <person name="Griggs A."/>
            <person name="Gujja S."/>
            <person name="Heilman E."/>
            <person name="Heiman D."/>
            <person name="Hepburn T."/>
            <person name="Howarth C."/>
            <person name="Jen D."/>
            <person name="Larson L."/>
            <person name="Lewis B."/>
            <person name="Mehta T."/>
            <person name="Park D."/>
            <person name="Pearson M."/>
            <person name="Roberts A."/>
            <person name="Saif S."/>
            <person name="Shea T."/>
            <person name="Shenoy N."/>
            <person name="Sisk P."/>
            <person name="Stolte C."/>
            <person name="Sykes S."/>
            <person name="Thomson T."/>
            <person name="Walk T."/>
            <person name="White J."/>
            <person name="Yandava C."/>
            <person name="Izard J."/>
            <person name="Baranova O.V."/>
            <person name="Blanton J.M."/>
            <person name="Tanner A.C."/>
            <person name="Dewhirst F.E."/>
            <person name="Haas B."/>
            <person name="Nusbaum C."/>
            <person name="Birren B."/>
        </authorList>
    </citation>
    <scope>NUCLEOTIDE SEQUENCE [LARGE SCALE GENOMIC DNA]</scope>
    <source>
        <strain evidence="1">1-1 BBBD Race 1</strain>
    </source>
</reference>
<reference evidence="1" key="2">
    <citation type="submission" date="2016-05" db="EMBL/GenBank/DDBJ databases">
        <title>Comparative analysis highlights variable genome content of wheat rusts and divergence of the mating loci.</title>
        <authorList>
            <person name="Cuomo C.A."/>
            <person name="Bakkeren G."/>
            <person name="Szabo L."/>
            <person name="Khalil H."/>
            <person name="Joly D."/>
            <person name="Goldberg J."/>
            <person name="Young S."/>
            <person name="Zeng Q."/>
            <person name="Fellers J."/>
        </authorList>
    </citation>
    <scope>NUCLEOTIDE SEQUENCE [LARGE SCALE GENOMIC DNA]</scope>
    <source>
        <strain evidence="1">1-1 BBBD Race 1</strain>
    </source>
</reference>
<evidence type="ECO:0000313" key="2">
    <source>
        <dbReference type="EnsemblFungi" id="PTTG_06987-t43_1-p1"/>
    </source>
</evidence>
<accession>A0A180G8E4</accession>
<reference evidence="2" key="4">
    <citation type="submission" date="2025-05" db="UniProtKB">
        <authorList>
            <consortium name="EnsemblFungi"/>
        </authorList>
    </citation>
    <scope>IDENTIFICATION</scope>
    <source>
        <strain evidence="2">isolate 1-1 / race 1 (BBBD)</strain>
    </source>
</reference>
<dbReference type="AlphaFoldDB" id="A0A180G8E4"/>
<organism evidence="1">
    <name type="scientific">Puccinia triticina (isolate 1-1 / race 1 (BBBD))</name>
    <name type="common">Brown leaf rust fungus</name>
    <dbReference type="NCBI Taxonomy" id="630390"/>
    <lineage>
        <taxon>Eukaryota</taxon>
        <taxon>Fungi</taxon>
        <taxon>Dikarya</taxon>
        <taxon>Basidiomycota</taxon>
        <taxon>Pucciniomycotina</taxon>
        <taxon>Pucciniomycetes</taxon>
        <taxon>Pucciniales</taxon>
        <taxon>Pucciniaceae</taxon>
        <taxon>Puccinia</taxon>
    </lineage>
</organism>
<gene>
    <name evidence="1" type="ORF">PTTG_06987</name>
</gene>
<sequence>MPSLTQDAIKRGIHYHPAAINAKDRPFAVMESGAIVMEGYVFWRPAGRGGYDGVDGVGCFATGTDNGQMHISYS</sequence>
<dbReference type="EMBL" id="ADAS02000147">
    <property type="protein sequence ID" value="OAV88941.1"/>
    <property type="molecule type" value="Genomic_DNA"/>
</dbReference>
<protein>
    <submittedName>
        <fullName evidence="1 2">Uncharacterized protein</fullName>
    </submittedName>
</protein>
<keyword evidence="3" id="KW-1185">Reference proteome</keyword>
<name>A0A180G8E4_PUCT1</name>
<dbReference type="EnsemblFungi" id="PTTG_06987-t43_1">
    <property type="protein sequence ID" value="PTTG_06987-t43_1-p1"/>
    <property type="gene ID" value="PTTG_06987"/>
</dbReference>
<reference evidence="2 3" key="3">
    <citation type="journal article" date="2017" name="G3 (Bethesda)">
        <title>Comparative analysis highlights variable genome content of wheat rusts and divergence of the mating loci.</title>
        <authorList>
            <person name="Cuomo C.A."/>
            <person name="Bakkeren G."/>
            <person name="Khalil H.B."/>
            <person name="Panwar V."/>
            <person name="Joly D."/>
            <person name="Linning R."/>
            <person name="Sakthikumar S."/>
            <person name="Song X."/>
            <person name="Adiconis X."/>
            <person name="Fan L."/>
            <person name="Goldberg J.M."/>
            <person name="Levin J.Z."/>
            <person name="Young S."/>
            <person name="Zeng Q."/>
            <person name="Anikster Y."/>
            <person name="Bruce M."/>
            <person name="Wang M."/>
            <person name="Yin C."/>
            <person name="McCallum B."/>
            <person name="Szabo L.J."/>
            <person name="Hulbert S."/>
            <person name="Chen X."/>
            <person name="Fellers J.P."/>
        </authorList>
    </citation>
    <scope>NUCLEOTIDE SEQUENCE</scope>
    <source>
        <strain evidence="2">isolate 1-1 / race 1 (BBBD)</strain>
        <strain evidence="3">Isolate 1-1 / race 1 (BBBD)</strain>
    </source>
</reference>
<evidence type="ECO:0000313" key="3">
    <source>
        <dbReference type="Proteomes" id="UP000005240"/>
    </source>
</evidence>
<dbReference type="VEuPathDB" id="FungiDB:PTTG_06987"/>
<dbReference type="Proteomes" id="UP000005240">
    <property type="component" value="Unassembled WGS sequence"/>
</dbReference>
<proteinExistence type="predicted"/>
<evidence type="ECO:0000313" key="1">
    <source>
        <dbReference type="EMBL" id="OAV88941.1"/>
    </source>
</evidence>